<dbReference type="RefSeq" id="WP_184258495.1">
    <property type="nucleotide sequence ID" value="NZ_JACHIO010000018.1"/>
</dbReference>
<dbReference type="InterPro" id="IPR046732">
    <property type="entry name" value="DUF6624"/>
</dbReference>
<proteinExistence type="predicted"/>
<keyword evidence="1" id="KW-0732">Signal</keyword>
<dbReference type="AlphaFoldDB" id="A0A7W7ZT74"/>
<evidence type="ECO:0000256" key="1">
    <source>
        <dbReference type="SAM" id="SignalP"/>
    </source>
</evidence>
<organism evidence="2 3">
    <name type="scientific">Granulicella mallensis</name>
    <dbReference type="NCBI Taxonomy" id="940614"/>
    <lineage>
        <taxon>Bacteria</taxon>
        <taxon>Pseudomonadati</taxon>
        <taxon>Acidobacteriota</taxon>
        <taxon>Terriglobia</taxon>
        <taxon>Terriglobales</taxon>
        <taxon>Acidobacteriaceae</taxon>
        <taxon>Granulicella</taxon>
    </lineage>
</organism>
<comment type="caution">
    <text evidence="2">The sequence shown here is derived from an EMBL/GenBank/DDBJ whole genome shotgun (WGS) entry which is preliminary data.</text>
</comment>
<dbReference type="EMBL" id="JACHIO010000018">
    <property type="protein sequence ID" value="MBB5065635.1"/>
    <property type="molecule type" value="Genomic_DNA"/>
</dbReference>
<evidence type="ECO:0000313" key="2">
    <source>
        <dbReference type="EMBL" id="MBB5065635.1"/>
    </source>
</evidence>
<sequence length="238" mass="25979">MTRSIVLLLSLSLFVPSALALQKPAAAKSDAEPAWMADLARRHEELIQRNGPGTDAELRDRLLAMLDRDQEARGVKDGQPKNKEKLEIATNLAEIDAGLTTELKEIVAKQGWPTIGLVGIKASNGAMYILTHSADHAWQLSLLPQLEQLADAGKIDGSTLALVIDKELVSEGKLQRYGSQFKFVDGAMAMYGVEDPGTLDARRAKVFLPPMTVYKQMLSEMYHLKATDKIVSASAPVQ</sequence>
<protein>
    <recommendedName>
        <fullName evidence="4">Lipoprotein</fullName>
    </recommendedName>
</protein>
<evidence type="ECO:0008006" key="4">
    <source>
        <dbReference type="Google" id="ProtNLM"/>
    </source>
</evidence>
<reference evidence="2 3" key="1">
    <citation type="submission" date="2020-08" db="EMBL/GenBank/DDBJ databases">
        <title>Genomic Encyclopedia of Type Strains, Phase IV (KMG-V): Genome sequencing to study the core and pangenomes of soil and plant-associated prokaryotes.</title>
        <authorList>
            <person name="Whitman W."/>
        </authorList>
    </citation>
    <scope>NUCLEOTIDE SEQUENCE [LARGE SCALE GENOMIC DNA]</scope>
    <source>
        <strain evidence="2 3">X5P3</strain>
    </source>
</reference>
<accession>A0A7W7ZT74</accession>
<evidence type="ECO:0000313" key="3">
    <source>
        <dbReference type="Proteomes" id="UP000584867"/>
    </source>
</evidence>
<feature type="chain" id="PRO_5031549127" description="Lipoprotein" evidence="1">
    <location>
        <begin position="21"/>
        <end position="238"/>
    </location>
</feature>
<feature type="signal peptide" evidence="1">
    <location>
        <begin position="1"/>
        <end position="20"/>
    </location>
</feature>
<gene>
    <name evidence="2" type="ORF">HDF15_004004</name>
</gene>
<dbReference type="Proteomes" id="UP000584867">
    <property type="component" value="Unassembled WGS sequence"/>
</dbReference>
<dbReference type="Pfam" id="PF20329">
    <property type="entry name" value="DUF6624"/>
    <property type="match status" value="1"/>
</dbReference>
<name>A0A7W7ZT74_9BACT</name>